<dbReference type="EMBL" id="KI913209">
    <property type="protein sequence ID" value="ETV66580.1"/>
    <property type="molecule type" value="Genomic_DNA"/>
</dbReference>
<proteinExistence type="predicted"/>
<dbReference type="RefSeq" id="XP_009843951.1">
    <property type="nucleotide sequence ID" value="XM_009845649.1"/>
</dbReference>
<name>W4FGN0_APHAT</name>
<accession>W4FGN0</accession>
<reference evidence="1" key="1">
    <citation type="submission" date="2013-12" db="EMBL/GenBank/DDBJ databases">
        <title>The Genome Sequence of Aphanomyces astaci APO3.</title>
        <authorList>
            <consortium name="The Broad Institute Genomics Platform"/>
            <person name="Russ C."/>
            <person name="Tyler B."/>
            <person name="van West P."/>
            <person name="Dieguez-Uribeondo J."/>
            <person name="Young S.K."/>
            <person name="Zeng Q."/>
            <person name="Gargeya S."/>
            <person name="Fitzgerald M."/>
            <person name="Abouelleil A."/>
            <person name="Alvarado L."/>
            <person name="Chapman S.B."/>
            <person name="Gainer-Dewar J."/>
            <person name="Goldberg J."/>
            <person name="Griggs A."/>
            <person name="Gujja S."/>
            <person name="Hansen M."/>
            <person name="Howarth C."/>
            <person name="Imamovic A."/>
            <person name="Ireland A."/>
            <person name="Larimer J."/>
            <person name="McCowan C."/>
            <person name="Murphy C."/>
            <person name="Pearson M."/>
            <person name="Poon T.W."/>
            <person name="Priest M."/>
            <person name="Roberts A."/>
            <person name="Saif S."/>
            <person name="Shea T."/>
            <person name="Sykes S."/>
            <person name="Wortman J."/>
            <person name="Nusbaum C."/>
            <person name="Birren B."/>
        </authorList>
    </citation>
    <scope>NUCLEOTIDE SEQUENCE [LARGE SCALE GENOMIC DNA]</scope>
    <source>
        <strain evidence="1">APO3</strain>
    </source>
</reference>
<dbReference type="AlphaFoldDB" id="W4FGN0"/>
<dbReference type="OrthoDB" id="16066at2759"/>
<gene>
    <name evidence="1" type="ORF">H257_17011</name>
</gene>
<sequence length="101" mass="11258">MKERAEKRPRAIKANVRKAGMDLWLWVLMHSPDAILHAAVGPVLFSPLLKLVTENDISMSSDEVPVNVRHERNVIVVEALPALTSIDSIATIGRISVHCRR</sequence>
<dbReference type="VEuPathDB" id="FungiDB:H257_17011"/>
<organism evidence="1">
    <name type="scientific">Aphanomyces astaci</name>
    <name type="common">Crayfish plague agent</name>
    <dbReference type="NCBI Taxonomy" id="112090"/>
    <lineage>
        <taxon>Eukaryota</taxon>
        <taxon>Sar</taxon>
        <taxon>Stramenopiles</taxon>
        <taxon>Oomycota</taxon>
        <taxon>Saprolegniomycetes</taxon>
        <taxon>Saprolegniales</taxon>
        <taxon>Verrucalvaceae</taxon>
        <taxon>Aphanomyces</taxon>
    </lineage>
</organism>
<protein>
    <submittedName>
        <fullName evidence="1">Uncharacterized protein</fullName>
    </submittedName>
</protein>
<evidence type="ECO:0000313" key="1">
    <source>
        <dbReference type="EMBL" id="ETV66580.1"/>
    </source>
</evidence>
<dbReference type="GeneID" id="20819007"/>